<keyword evidence="1" id="KW-0732">Signal</keyword>
<dbReference type="RefSeq" id="WP_008380070.1">
    <property type="nucleotide sequence ID" value="NZ_BAOP01000022.1"/>
</dbReference>
<reference evidence="2 3" key="1">
    <citation type="submission" date="2013-02" db="EMBL/GenBank/DDBJ databases">
        <title>Whole genome shotgun sequence of Gordonia malaquae NBRC 108250.</title>
        <authorList>
            <person name="Yoshida I."/>
            <person name="Hosoyama A."/>
            <person name="Tsuchikane K."/>
            <person name="Ando Y."/>
            <person name="Baba S."/>
            <person name="Ohji S."/>
            <person name="Hamada M."/>
            <person name="Tamura T."/>
            <person name="Yamazoe A."/>
            <person name="Yamazaki S."/>
            <person name="Fujita N."/>
        </authorList>
    </citation>
    <scope>NUCLEOTIDE SEQUENCE [LARGE SCALE GENOMIC DNA]</scope>
    <source>
        <strain evidence="2 3">NBRC 108250</strain>
    </source>
</reference>
<sequence>MRPLHAITAVGAALVLALSACGTEQEAAPALSTTAQADASGTENALRARLDDVYRIVIQGGQWAKGYDYLSPRCQTKHNRTDVEAALKAEYGPESGRDFSGEPTYVITVDDDSASVVTRASDGKGSNAPKTWTFVDGQWSNDSC</sequence>
<dbReference type="OrthoDB" id="4551861at2"/>
<evidence type="ECO:0000313" key="3">
    <source>
        <dbReference type="Proteomes" id="UP000035009"/>
    </source>
</evidence>
<proteinExistence type="predicted"/>
<dbReference type="PROSITE" id="PS51257">
    <property type="entry name" value="PROKAR_LIPOPROTEIN"/>
    <property type="match status" value="1"/>
</dbReference>
<protein>
    <recommendedName>
        <fullName evidence="4">Lipoprotein</fullName>
    </recommendedName>
</protein>
<keyword evidence="3" id="KW-1185">Reference proteome</keyword>
<comment type="caution">
    <text evidence="2">The sequence shown here is derived from an EMBL/GenBank/DDBJ whole genome shotgun (WGS) entry which is preliminary data.</text>
</comment>
<dbReference type="Proteomes" id="UP000035009">
    <property type="component" value="Unassembled WGS sequence"/>
</dbReference>
<evidence type="ECO:0008006" key="4">
    <source>
        <dbReference type="Google" id="ProtNLM"/>
    </source>
</evidence>
<evidence type="ECO:0000256" key="1">
    <source>
        <dbReference type="SAM" id="SignalP"/>
    </source>
</evidence>
<gene>
    <name evidence="2" type="ORF">GM1_022_00040</name>
</gene>
<organism evidence="2 3">
    <name type="scientific">Gordonia malaquae NBRC 108250</name>
    <dbReference type="NCBI Taxonomy" id="1223542"/>
    <lineage>
        <taxon>Bacteria</taxon>
        <taxon>Bacillati</taxon>
        <taxon>Actinomycetota</taxon>
        <taxon>Actinomycetes</taxon>
        <taxon>Mycobacteriales</taxon>
        <taxon>Gordoniaceae</taxon>
        <taxon>Gordonia</taxon>
    </lineage>
</organism>
<feature type="chain" id="PRO_5004040414" description="Lipoprotein" evidence="1">
    <location>
        <begin position="28"/>
        <end position="144"/>
    </location>
</feature>
<name>M3TH70_GORML</name>
<evidence type="ECO:0000313" key="2">
    <source>
        <dbReference type="EMBL" id="GAC80796.1"/>
    </source>
</evidence>
<dbReference type="AlphaFoldDB" id="M3TH70"/>
<accession>M3TH70</accession>
<dbReference type="EMBL" id="BAOP01000022">
    <property type="protein sequence ID" value="GAC80796.1"/>
    <property type="molecule type" value="Genomic_DNA"/>
</dbReference>
<feature type="signal peptide" evidence="1">
    <location>
        <begin position="1"/>
        <end position="27"/>
    </location>
</feature>